<evidence type="ECO:0000256" key="2">
    <source>
        <dbReference type="ARBA" id="ARBA00008880"/>
    </source>
</evidence>
<evidence type="ECO:0000256" key="10">
    <source>
        <dbReference type="SAM" id="Phobius"/>
    </source>
</evidence>
<feature type="signal peptide" evidence="11">
    <location>
        <begin position="1"/>
        <end position="22"/>
    </location>
</feature>
<dbReference type="Proteomes" id="UP000799766">
    <property type="component" value="Unassembled WGS sequence"/>
</dbReference>
<evidence type="ECO:0000256" key="7">
    <source>
        <dbReference type="ARBA" id="ARBA00023277"/>
    </source>
</evidence>
<keyword evidence="4 11" id="KW-0732">Signal</keyword>
<feature type="domain" description="ER membrane protein complex subunit 7 beta-sandwich" evidence="12">
    <location>
        <begin position="39"/>
        <end position="173"/>
    </location>
</feature>
<dbReference type="InterPro" id="IPR013784">
    <property type="entry name" value="Carb-bd-like_fold"/>
</dbReference>
<dbReference type="AlphaFoldDB" id="A0A6A6NTE8"/>
<evidence type="ECO:0000313" key="13">
    <source>
        <dbReference type="EMBL" id="KAF2454543.1"/>
    </source>
</evidence>
<evidence type="ECO:0000256" key="1">
    <source>
        <dbReference type="ARBA" id="ARBA00004167"/>
    </source>
</evidence>
<dbReference type="InterPro" id="IPR039163">
    <property type="entry name" value="EMC7"/>
</dbReference>
<evidence type="ECO:0000256" key="8">
    <source>
        <dbReference type="ARBA" id="ARBA00023326"/>
    </source>
</evidence>
<evidence type="ECO:0000256" key="5">
    <source>
        <dbReference type="ARBA" id="ARBA00022989"/>
    </source>
</evidence>
<dbReference type="PANTHER" id="PTHR13605:SF4">
    <property type="entry name" value="ER MEMBRANE PROTEIN COMPLEX SUBUNIT 7"/>
    <property type="match status" value="1"/>
</dbReference>
<dbReference type="GO" id="GO:0030246">
    <property type="term" value="F:carbohydrate binding"/>
    <property type="evidence" value="ECO:0007669"/>
    <property type="project" value="InterPro"/>
</dbReference>
<gene>
    <name evidence="13" type="ORF">BDY21DRAFT_353203</name>
</gene>
<reference evidence="13" key="1">
    <citation type="journal article" date="2020" name="Stud. Mycol.">
        <title>101 Dothideomycetes genomes: a test case for predicting lifestyles and emergence of pathogens.</title>
        <authorList>
            <person name="Haridas S."/>
            <person name="Albert R."/>
            <person name="Binder M."/>
            <person name="Bloem J."/>
            <person name="Labutti K."/>
            <person name="Salamov A."/>
            <person name="Andreopoulos B."/>
            <person name="Baker S."/>
            <person name="Barry K."/>
            <person name="Bills G."/>
            <person name="Bluhm B."/>
            <person name="Cannon C."/>
            <person name="Castanera R."/>
            <person name="Culley D."/>
            <person name="Daum C."/>
            <person name="Ezra D."/>
            <person name="Gonzalez J."/>
            <person name="Henrissat B."/>
            <person name="Kuo A."/>
            <person name="Liang C."/>
            <person name="Lipzen A."/>
            <person name="Lutzoni F."/>
            <person name="Magnuson J."/>
            <person name="Mondo S."/>
            <person name="Nolan M."/>
            <person name="Ohm R."/>
            <person name="Pangilinan J."/>
            <person name="Park H.-J."/>
            <person name="Ramirez L."/>
            <person name="Alfaro M."/>
            <person name="Sun H."/>
            <person name="Tritt A."/>
            <person name="Yoshinaga Y."/>
            <person name="Zwiers L.-H."/>
            <person name="Turgeon B."/>
            <person name="Goodwin S."/>
            <person name="Spatafora J."/>
            <person name="Crous P."/>
            <person name="Grigoriev I."/>
        </authorList>
    </citation>
    <scope>NUCLEOTIDE SEQUENCE</scope>
    <source>
        <strain evidence="13">ATCC 16933</strain>
    </source>
</reference>
<feature type="compositionally biased region" description="Gly residues" evidence="9">
    <location>
        <begin position="232"/>
        <end position="256"/>
    </location>
</feature>
<evidence type="ECO:0000256" key="11">
    <source>
        <dbReference type="SAM" id="SignalP"/>
    </source>
</evidence>
<comment type="similarity">
    <text evidence="2">Belongs to the EMC7 family.</text>
</comment>
<dbReference type="OrthoDB" id="27095at2759"/>
<evidence type="ECO:0000256" key="3">
    <source>
        <dbReference type="ARBA" id="ARBA00022692"/>
    </source>
</evidence>
<keyword evidence="3 10" id="KW-0812">Transmembrane</keyword>
<dbReference type="PANTHER" id="PTHR13605">
    <property type="entry name" value="ER MEMBRANE PROTEIN COMPLEX SUBUNIT 7"/>
    <property type="match status" value="1"/>
</dbReference>
<evidence type="ECO:0000313" key="14">
    <source>
        <dbReference type="Proteomes" id="UP000799766"/>
    </source>
</evidence>
<protein>
    <recommendedName>
        <fullName evidence="12">ER membrane protein complex subunit 7 beta-sandwich domain-containing protein</fullName>
    </recommendedName>
</protein>
<organism evidence="13 14">
    <name type="scientific">Lineolata rhizophorae</name>
    <dbReference type="NCBI Taxonomy" id="578093"/>
    <lineage>
        <taxon>Eukaryota</taxon>
        <taxon>Fungi</taxon>
        <taxon>Dikarya</taxon>
        <taxon>Ascomycota</taxon>
        <taxon>Pezizomycotina</taxon>
        <taxon>Dothideomycetes</taxon>
        <taxon>Dothideomycetes incertae sedis</taxon>
        <taxon>Lineolatales</taxon>
        <taxon>Lineolataceae</taxon>
        <taxon>Lineolata</taxon>
    </lineage>
</organism>
<evidence type="ECO:0000256" key="4">
    <source>
        <dbReference type="ARBA" id="ARBA00022729"/>
    </source>
</evidence>
<feature type="transmembrane region" description="Helical" evidence="10">
    <location>
        <begin position="170"/>
        <end position="188"/>
    </location>
</feature>
<dbReference type="Pfam" id="PF09430">
    <property type="entry name" value="EMC7_beta-sandw"/>
    <property type="match status" value="1"/>
</dbReference>
<dbReference type="GO" id="GO:0000272">
    <property type="term" value="P:polysaccharide catabolic process"/>
    <property type="evidence" value="ECO:0007669"/>
    <property type="project" value="UniProtKB-KW"/>
</dbReference>
<evidence type="ECO:0000259" key="12">
    <source>
        <dbReference type="Pfam" id="PF09430"/>
    </source>
</evidence>
<feature type="region of interest" description="Disordered" evidence="9">
    <location>
        <begin position="204"/>
        <end position="256"/>
    </location>
</feature>
<feature type="chain" id="PRO_5025561635" description="ER membrane protein complex subunit 7 beta-sandwich domain-containing protein" evidence="11">
    <location>
        <begin position="23"/>
        <end position="256"/>
    </location>
</feature>
<proteinExistence type="inferred from homology"/>
<sequence>MRLPIRHSLVLLLSLATPLTHAARITFAVPSVSNLLDTPASLPPTTHATLHAFGDPLSAPLSRSGAFVFDDVKPGSYLLTVHCRDYAFEPLRVDVTGGAGKEGERQGGSEEMVSVWQTFRGNEWENKGERRGVGKGAGMGTVAEVRPVGRKEFYQERSGFSPLSFLKSPMILMALVTLLFVVGMPKLMENMDPETRAEFEEMQKKGPLGTGGGNPANQIQNFDLASWMAGKTEGGNGASGSTSGKGAGGGSGRRRG</sequence>
<dbReference type="InterPro" id="IPR019008">
    <property type="entry name" value="Beta_sandwich_EMC7"/>
</dbReference>
<dbReference type="GO" id="GO:0072546">
    <property type="term" value="C:EMC complex"/>
    <property type="evidence" value="ECO:0007669"/>
    <property type="project" value="TreeGrafter"/>
</dbReference>
<dbReference type="EMBL" id="MU001691">
    <property type="protein sequence ID" value="KAF2454543.1"/>
    <property type="molecule type" value="Genomic_DNA"/>
</dbReference>
<evidence type="ECO:0000256" key="9">
    <source>
        <dbReference type="SAM" id="MobiDB-lite"/>
    </source>
</evidence>
<keyword evidence="7" id="KW-0119">Carbohydrate metabolism</keyword>
<keyword evidence="14" id="KW-1185">Reference proteome</keyword>
<keyword evidence="8" id="KW-0624">Polysaccharide degradation</keyword>
<accession>A0A6A6NTE8</accession>
<comment type="subcellular location">
    <subcellularLocation>
        <location evidence="1">Membrane</location>
        <topology evidence="1">Single-pass membrane protein</topology>
    </subcellularLocation>
</comment>
<dbReference type="SUPFAM" id="SSF49452">
    <property type="entry name" value="Starch-binding domain-like"/>
    <property type="match status" value="1"/>
</dbReference>
<keyword evidence="5 10" id="KW-1133">Transmembrane helix</keyword>
<name>A0A6A6NTE8_9PEZI</name>
<evidence type="ECO:0000256" key="6">
    <source>
        <dbReference type="ARBA" id="ARBA00023136"/>
    </source>
</evidence>
<keyword evidence="6 10" id="KW-0472">Membrane</keyword>